<dbReference type="Pfam" id="PF03466">
    <property type="entry name" value="LysR_substrate"/>
    <property type="match status" value="1"/>
</dbReference>
<dbReference type="PANTHER" id="PTHR30537:SF26">
    <property type="entry name" value="GLYCINE CLEAVAGE SYSTEM TRANSCRIPTIONAL ACTIVATOR"/>
    <property type="match status" value="1"/>
</dbReference>
<accession>A0A2C9D0G2</accession>
<dbReference type="GO" id="GO:0003700">
    <property type="term" value="F:DNA-binding transcription factor activity"/>
    <property type="evidence" value="ECO:0007669"/>
    <property type="project" value="InterPro"/>
</dbReference>
<dbReference type="InterPro" id="IPR000847">
    <property type="entry name" value="LysR_HTH_N"/>
</dbReference>
<dbReference type="InterPro" id="IPR036388">
    <property type="entry name" value="WH-like_DNA-bd_sf"/>
</dbReference>
<reference evidence="7" key="1">
    <citation type="submission" date="2017-09" db="EMBL/GenBank/DDBJ databases">
        <title>Genome sequence of Nannocystis excedens DSM 71.</title>
        <authorList>
            <person name="Blom J."/>
        </authorList>
    </citation>
    <scope>NUCLEOTIDE SEQUENCE [LARGE SCALE GENOMIC DNA]</scope>
    <source>
        <strain evidence="7">type strain: E19</strain>
    </source>
</reference>
<proteinExistence type="inferred from homology"/>
<sequence length="303" mass="32971">MLERPSLKSLRVLLEVARGGSYAGAAERLGVTPSAVSHMVASLDAELGGVLFEDRRRARLSVQGAQLVRRLEPAFQSIEHALGELRAQRTAIRLSTLSSFAMLWLIPRLQSLRQRMPDVDILISTDTRPVDLAAEPFDAAIRWTARPPDAPGLYVMPLFRERWGIVASPALVGSAPREIDPLRLPRLKARSRMDDWVAFLPEEEAGRTPVGGVTVFETRGQMLEATLGGLGAAVIDLNLVGASLAAGTLVVIGEKTVQRPEAYYLLCRKGALGERPLRILRDWLAGEASGETYSSPSNSAVDM</sequence>
<evidence type="ECO:0000256" key="4">
    <source>
        <dbReference type="ARBA" id="ARBA00023163"/>
    </source>
</evidence>
<feature type="domain" description="HTH lysR-type" evidence="5">
    <location>
        <begin position="5"/>
        <end position="61"/>
    </location>
</feature>
<dbReference type="SUPFAM" id="SSF53850">
    <property type="entry name" value="Periplasmic binding protein-like II"/>
    <property type="match status" value="1"/>
</dbReference>
<dbReference type="InterPro" id="IPR058163">
    <property type="entry name" value="LysR-type_TF_proteobact-type"/>
</dbReference>
<evidence type="ECO:0000313" key="7">
    <source>
        <dbReference type="Proteomes" id="UP000223606"/>
    </source>
</evidence>
<dbReference type="InterPro" id="IPR036390">
    <property type="entry name" value="WH_DNA-bd_sf"/>
</dbReference>
<dbReference type="RefSeq" id="WP_099553523.1">
    <property type="nucleotide sequence ID" value="NZ_LT960614.1"/>
</dbReference>
<dbReference type="GO" id="GO:0043565">
    <property type="term" value="F:sequence-specific DNA binding"/>
    <property type="evidence" value="ECO:0007669"/>
    <property type="project" value="TreeGrafter"/>
</dbReference>
<dbReference type="InterPro" id="IPR005119">
    <property type="entry name" value="LysR_subst-bd"/>
</dbReference>
<organism evidence="6 7">
    <name type="scientific">Hartmannibacter diazotrophicus</name>
    <dbReference type="NCBI Taxonomy" id="1482074"/>
    <lineage>
        <taxon>Bacteria</taxon>
        <taxon>Pseudomonadati</taxon>
        <taxon>Pseudomonadota</taxon>
        <taxon>Alphaproteobacteria</taxon>
        <taxon>Hyphomicrobiales</taxon>
        <taxon>Pleomorphomonadaceae</taxon>
        <taxon>Hartmannibacter</taxon>
    </lineage>
</organism>
<evidence type="ECO:0000256" key="1">
    <source>
        <dbReference type="ARBA" id="ARBA00009437"/>
    </source>
</evidence>
<dbReference type="PROSITE" id="PS50931">
    <property type="entry name" value="HTH_LYSR"/>
    <property type="match status" value="1"/>
</dbReference>
<dbReference type="Gene3D" id="3.40.190.10">
    <property type="entry name" value="Periplasmic binding protein-like II"/>
    <property type="match status" value="2"/>
</dbReference>
<dbReference type="PANTHER" id="PTHR30537">
    <property type="entry name" value="HTH-TYPE TRANSCRIPTIONAL REGULATOR"/>
    <property type="match status" value="1"/>
</dbReference>
<keyword evidence="2" id="KW-0805">Transcription regulation</keyword>
<dbReference type="GO" id="GO:0006351">
    <property type="term" value="P:DNA-templated transcription"/>
    <property type="evidence" value="ECO:0007669"/>
    <property type="project" value="TreeGrafter"/>
</dbReference>
<comment type="similarity">
    <text evidence="1">Belongs to the LysR transcriptional regulatory family.</text>
</comment>
<keyword evidence="7" id="KW-1185">Reference proteome</keyword>
<evidence type="ECO:0000256" key="3">
    <source>
        <dbReference type="ARBA" id="ARBA00023125"/>
    </source>
</evidence>
<dbReference type="AlphaFoldDB" id="A0A2C9D0G2"/>
<name>A0A2C9D0G2_9HYPH</name>
<dbReference type="CDD" id="cd08432">
    <property type="entry name" value="PBP2_GcdR_TrpI_HvrB_AmpR_like"/>
    <property type="match status" value="1"/>
</dbReference>
<keyword evidence="4" id="KW-0804">Transcription</keyword>
<dbReference type="EMBL" id="LT960614">
    <property type="protein sequence ID" value="SON53724.1"/>
    <property type="molecule type" value="Genomic_DNA"/>
</dbReference>
<dbReference type="Pfam" id="PF00126">
    <property type="entry name" value="HTH_1"/>
    <property type="match status" value="1"/>
</dbReference>
<evidence type="ECO:0000256" key="2">
    <source>
        <dbReference type="ARBA" id="ARBA00023015"/>
    </source>
</evidence>
<dbReference type="KEGG" id="hdi:HDIA_0183"/>
<dbReference type="SUPFAM" id="SSF46785">
    <property type="entry name" value="Winged helix' DNA-binding domain"/>
    <property type="match status" value="1"/>
</dbReference>
<dbReference type="Proteomes" id="UP000223606">
    <property type="component" value="Chromosome 1"/>
</dbReference>
<keyword evidence="3" id="KW-0238">DNA-binding</keyword>
<dbReference type="OrthoDB" id="9794694at2"/>
<protein>
    <submittedName>
        <fullName evidence="6">Gcv operon activator</fullName>
    </submittedName>
</protein>
<evidence type="ECO:0000259" key="5">
    <source>
        <dbReference type="PROSITE" id="PS50931"/>
    </source>
</evidence>
<evidence type="ECO:0000313" key="6">
    <source>
        <dbReference type="EMBL" id="SON53724.1"/>
    </source>
</evidence>
<gene>
    <name evidence="6" type="primary">gcvA_1</name>
    <name evidence="6" type="ORF">HDIA_0183</name>
</gene>
<dbReference type="Gene3D" id="1.10.10.10">
    <property type="entry name" value="Winged helix-like DNA-binding domain superfamily/Winged helix DNA-binding domain"/>
    <property type="match status" value="1"/>
</dbReference>